<dbReference type="AlphaFoldDB" id="A0A380TAA6"/>
<evidence type="ECO:0000256" key="1">
    <source>
        <dbReference type="SAM" id="MobiDB-lite"/>
    </source>
</evidence>
<accession>A0A380TAA6</accession>
<reference evidence="2" key="1">
    <citation type="submission" date="2018-07" db="EMBL/GenBank/DDBJ databases">
        <authorList>
            <person name="Quirk P.G."/>
            <person name="Krulwich T.A."/>
        </authorList>
    </citation>
    <scope>NUCLEOTIDE SEQUENCE</scope>
</reference>
<sequence>MKDPMRTRSGLVRALLLVTASSLAGGCQYFEAPAGDPALATMNGTTYMSQPEPEAKRAVYRHEVAFVPGDATLVAVSQKDLDAFVDEVGIAPADEFMIVGPEQPSPLSSRQRQMVSSYLALKGVNVAPLPVDAAYAPAADDTVSLIVRRMTVVLPACPDWTSVPNQSFTNRPQRNFGCASAVNLGMMVAVPSDLEHGRGLGPKEGTVAAKSIDRYRRGKTKELIRDAGSSDVFPAADSGSSGGAEK</sequence>
<proteinExistence type="predicted"/>
<organism evidence="2">
    <name type="scientific">metagenome</name>
    <dbReference type="NCBI Taxonomy" id="256318"/>
    <lineage>
        <taxon>unclassified sequences</taxon>
        <taxon>metagenomes</taxon>
    </lineage>
</organism>
<evidence type="ECO:0000313" key="2">
    <source>
        <dbReference type="EMBL" id="SUS03959.1"/>
    </source>
</evidence>
<dbReference type="PROSITE" id="PS51257">
    <property type="entry name" value="PROKAR_LIPOPROTEIN"/>
    <property type="match status" value="1"/>
</dbReference>
<dbReference type="EMBL" id="UIDG01000018">
    <property type="protein sequence ID" value="SUS03959.1"/>
    <property type="molecule type" value="Genomic_DNA"/>
</dbReference>
<name>A0A380TAA6_9ZZZZ</name>
<dbReference type="InterPro" id="IPR019027">
    <property type="entry name" value="Pilus_biogenesis_CpaD-related"/>
</dbReference>
<evidence type="ECO:0008006" key="3">
    <source>
        <dbReference type="Google" id="ProtNLM"/>
    </source>
</evidence>
<gene>
    <name evidence="2" type="ORF">DF3PB_1140006</name>
</gene>
<feature type="region of interest" description="Disordered" evidence="1">
    <location>
        <begin position="226"/>
        <end position="246"/>
    </location>
</feature>
<protein>
    <recommendedName>
        <fullName evidence="3">Pilus assembly protein CpaD</fullName>
    </recommendedName>
</protein>
<dbReference type="Pfam" id="PF09476">
    <property type="entry name" value="Pilus_CpaD"/>
    <property type="match status" value="1"/>
</dbReference>